<evidence type="ECO:0000256" key="4">
    <source>
        <dbReference type="ARBA" id="ARBA00022824"/>
    </source>
</evidence>
<name>A0A383VSM8_TETOB</name>
<dbReference type="EMBL" id="FNXT01000864">
    <property type="protein sequence ID" value="SZX68517.1"/>
    <property type="molecule type" value="Genomic_DNA"/>
</dbReference>
<dbReference type="PANTHER" id="PTHR12804">
    <property type="entry name" value="MICROSOMAL SIGNAL PEPTIDASE 23 KD SUBUNIT SPC22/23"/>
    <property type="match status" value="1"/>
</dbReference>
<organism evidence="11 12">
    <name type="scientific">Tetradesmus obliquus</name>
    <name type="common">Green alga</name>
    <name type="synonym">Acutodesmus obliquus</name>
    <dbReference type="NCBI Taxonomy" id="3088"/>
    <lineage>
        <taxon>Eukaryota</taxon>
        <taxon>Viridiplantae</taxon>
        <taxon>Chlorophyta</taxon>
        <taxon>core chlorophytes</taxon>
        <taxon>Chlorophyceae</taxon>
        <taxon>CS clade</taxon>
        <taxon>Sphaeropleales</taxon>
        <taxon>Scenedesmaceae</taxon>
        <taxon>Tetradesmus</taxon>
    </lineage>
</organism>
<keyword evidence="7 9" id="KW-0472">Membrane</keyword>
<feature type="signal peptide" evidence="10">
    <location>
        <begin position="1"/>
        <end position="20"/>
    </location>
</feature>
<comment type="function">
    <text evidence="9">Essential component of the signal peptidase complex (SPC) which catalyzes the cleavage of N-terminal signal sequences from nascent proteins as they are translocated into the lumen of the endoplasmic reticulum. Essential for the SPC catalytic activity, possibly by stabilizing and positioning the active center of the complex close to the lumenal surface.</text>
</comment>
<sequence length="169" mass="19210">MHTAWTRANTVLTFFATVLSVLCVVVTVTDVFHKSDPPISVELKEVKRLVTHRGRQDQAALSMRLDADLRPAFSWNTKQLFVFVQADYATPENAINQVVLWDKIIENKADAHLKIRALRQKYAFIDQGRNLRGLPLNLTVAWNVMPKVGRLFTRSKTFAVGTLPEEYTA</sequence>
<dbReference type="Pfam" id="PF04573">
    <property type="entry name" value="SPC22"/>
    <property type="match status" value="1"/>
</dbReference>
<gene>
    <name evidence="11" type="ORF">BQ4739_LOCUS8862</name>
</gene>
<dbReference type="PANTHER" id="PTHR12804:SF0">
    <property type="entry name" value="SIGNAL PEPTIDASE COMPLEX SUBUNIT 3"/>
    <property type="match status" value="1"/>
</dbReference>
<accession>A0A383VSM8</accession>
<evidence type="ECO:0000256" key="3">
    <source>
        <dbReference type="ARBA" id="ARBA00022692"/>
    </source>
</evidence>
<dbReference type="PIRSF" id="PIRSF016089">
    <property type="entry name" value="SPC22"/>
    <property type="match status" value="1"/>
</dbReference>
<evidence type="ECO:0000256" key="9">
    <source>
        <dbReference type="PIRNR" id="PIRNR016089"/>
    </source>
</evidence>
<evidence type="ECO:0000313" key="12">
    <source>
        <dbReference type="Proteomes" id="UP000256970"/>
    </source>
</evidence>
<evidence type="ECO:0000256" key="2">
    <source>
        <dbReference type="ARBA" id="ARBA00009289"/>
    </source>
</evidence>
<evidence type="ECO:0000256" key="5">
    <source>
        <dbReference type="ARBA" id="ARBA00022968"/>
    </source>
</evidence>
<reference evidence="11 12" key="1">
    <citation type="submission" date="2016-10" db="EMBL/GenBank/DDBJ databases">
        <authorList>
            <person name="Cai Z."/>
        </authorList>
    </citation>
    <scope>NUCLEOTIDE SEQUENCE [LARGE SCALE GENOMIC DNA]</scope>
</reference>
<comment type="similarity">
    <text evidence="2 9">Belongs to the SPCS3 family.</text>
</comment>
<evidence type="ECO:0000256" key="8">
    <source>
        <dbReference type="ARBA" id="ARBA00029556"/>
    </source>
</evidence>
<protein>
    <recommendedName>
        <fullName evidence="8 9">Signal peptidase complex subunit 3</fullName>
    </recommendedName>
    <alternativeName>
        <fullName evidence="9">Microsomal signal peptidase 22 kDa subunit</fullName>
    </alternativeName>
</protein>
<comment type="subcellular location">
    <subcellularLocation>
        <location evidence="1">Endoplasmic reticulum membrane</location>
        <topology evidence="1">Single-pass type II membrane protein</topology>
    </subcellularLocation>
</comment>
<evidence type="ECO:0000256" key="7">
    <source>
        <dbReference type="ARBA" id="ARBA00023136"/>
    </source>
</evidence>
<evidence type="ECO:0000256" key="10">
    <source>
        <dbReference type="SAM" id="SignalP"/>
    </source>
</evidence>
<evidence type="ECO:0000256" key="6">
    <source>
        <dbReference type="ARBA" id="ARBA00022989"/>
    </source>
</evidence>
<dbReference type="InterPro" id="IPR007653">
    <property type="entry name" value="SPC3"/>
</dbReference>
<dbReference type="GO" id="GO:0006465">
    <property type="term" value="P:signal peptide processing"/>
    <property type="evidence" value="ECO:0007669"/>
    <property type="project" value="UniProtKB-UniRule"/>
</dbReference>
<keyword evidence="6 9" id="KW-1133">Transmembrane helix</keyword>
<dbReference type="GO" id="GO:0045047">
    <property type="term" value="P:protein targeting to ER"/>
    <property type="evidence" value="ECO:0007669"/>
    <property type="project" value="TreeGrafter"/>
</dbReference>
<dbReference type="STRING" id="3088.A0A383VSM8"/>
<proteinExistence type="inferred from homology"/>
<keyword evidence="4 9" id="KW-0256">Endoplasmic reticulum</keyword>
<keyword evidence="5 9" id="KW-0735">Signal-anchor</keyword>
<dbReference type="AlphaFoldDB" id="A0A383VSM8"/>
<dbReference type="GO" id="GO:0005787">
    <property type="term" value="C:signal peptidase complex"/>
    <property type="evidence" value="ECO:0007669"/>
    <property type="project" value="UniProtKB-UniRule"/>
</dbReference>
<dbReference type="Proteomes" id="UP000256970">
    <property type="component" value="Unassembled WGS sequence"/>
</dbReference>
<keyword evidence="12" id="KW-1185">Reference proteome</keyword>
<feature type="chain" id="PRO_5016582777" description="Signal peptidase complex subunit 3" evidence="10">
    <location>
        <begin position="21"/>
        <end position="169"/>
    </location>
</feature>
<keyword evidence="3 9" id="KW-0812">Transmembrane</keyword>
<evidence type="ECO:0000256" key="1">
    <source>
        <dbReference type="ARBA" id="ARBA00004648"/>
    </source>
</evidence>
<evidence type="ECO:0000313" key="11">
    <source>
        <dbReference type="EMBL" id="SZX68517.1"/>
    </source>
</evidence>
<keyword evidence="10" id="KW-0732">Signal</keyword>